<dbReference type="InterPro" id="IPR005583">
    <property type="entry name" value="YaaA"/>
</dbReference>
<dbReference type="HAMAP" id="MF_00652">
    <property type="entry name" value="UPF0246"/>
    <property type="match status" value="1"/>
</dbReference>
<name>A0A1X3CZE9_9NEIS</name>
<gene>
    <name evidence="2" type="primary">yaaA</name>
    <name evidence="2" type="ORF">NCTC10296_01828</name>
</gene>
<dbReference type="PANTHER" id="PTHR30283">
    <property type="entry name" value="PEROXIDE STRESS RESPONSE PROTEIN YAAA"/>
    <property type="match status" value="1"/>
</dbReference>
<dbReference type="EMBL" id="LR134313">
    <property type="protein sequence ID" value="VEF02508.1"/>
    <property type="molecule type" value="Genomic_DNA"/>
</dbReference>
<protein>
    <recommendedName>
        <fullName evidence="1">UPF0246 protein NCTC10296_01828</fullName>
    </recommendedName>
</protein>
<dbReference type="GO" id="GO:0033194">
    <property type="term" value="P:response to hydroperoxide"/>
    <property type="evidence" value="ECO:0007669"/>
    <property type="project" value="TreeGrafter"/>
</dbReference>
<dbReference type="GO" id="GO:0005829">
    <property type="term" value="C:cytosol"/>
    <property type="evidence" value="ECO:0007669"/>
    <property type="project" value="TreeGrafter"/>
</dbReference>
<reference evidence="2 3" key="1">
    <citation type="submission" date="2018-12" db="EMBL/GenBank/DDBJ databases">
        <authorList>
            <consortium name="Pathogen Informatics"/>
        </authorList>
    </citation>
    <scope>NUCLEOTIDE SEQUENCE [LARGE SCALE GENOMIC DNA]</scope>
    <source>
        <strain evidence="2 3">NCTC10296</strain>
    </source>
</reference>
<dbReference type="PANTHER" id="PTHR30283:SF4">
    <property type="entry name" value="PEROXIDE STRESS RESISTANCE PROTEIN YAAA"/>
    <property type="match status" value="1"/>
</dbReference>
<dbReference type="OrthoDB" id="9777133at2"/>
<dbReference type="AlphaFoldDB" id="A0A1X3CZE9"/>
<sequence length="259" mass="29544">MLFVLSPAKNLNEKDPAPTQHFTQPELLNQAEELMKEVRSLAPQEIAELMHVSDKIALLNAERNASWHTPFTPENAKQAVFMFNGDVYEGVDAQTLAVKALGYLQNHVRLLSGLYGLLRPLDLIQPYRLEMGTPFVNSRGKNLYEFWGDRITDLLNKTLKQAEAGILINLASQEYFKAVNTRKLNARVITPVFKDEKNGQYKVISFYAKRARGLMVRYAAEHGITEPENLKNFDYEGYAFNLAASNENEWVFLRSEQSK</sequence>
<organism evidence="2 3">
    <name type="scientific">Neisseria canis</name>
    <dbReference type="NCBI Taxonomy" id="493"/>
    <lineage>
        <taxon>Bacteria</taxon>
        <taxon>Pseudomonadati</taxon>
        <taxon>Pseudomonadota</taxon>
        <taxon>Betaproteobacteria</taxon>
        <taxon>Neisseriales</taxon>
        <taxon>Neisseriaceae</taxon>
        <taxon>Neisseria</taxon>
    </lineage>
</organism>
<keyword evidence="3" id="KW-1185">Reference proteome</keyword>
<dbReference type="RefSeq" id="WP_085415887.1">
    <property type="nucleotide sequence ID" value="NZ_CAUJPY010000007.1"/>
</dbReference>
<evidence type="ECO:0000313" key="2">
    <source>
        <dbReference type="EMBL" id="VEF02508.1"/>
    </source>
</evidence>
<dbReference type="NCBIfam" id="NF002541">
    <property type="entry name" value="PRK02101.1-1"/>
    <property type="match status" value="1"/>
</dbReference>
<evidence type="ECO:0000313" key="3">
    <source>
        <dbReference type="Proteomes" id="UP000279284"/>
    </source>
</evidence>
<accession>A0A1X3CZE9</accession>
<dbReference type="KEGG" id="nci:NCTC10296_01828"/>
<dbReference type="Proteomes" id="UP000279284">
    <property type="component" value="Chromosome"/>
</dbReference>
<evidence type="ECO:0000256" key="1">
    <source>
        <dbReference type="HAMAP-Rule" id="MF_00652"/>
    </source>
</evidence>
<proteinExistence type="inferred from homology"/>
<dbReference type="Pfam" id="PF03883">
    <property type="entry name" value="H2O2_YaaD"/>
    <property type="match status" value="1"/>
</dbReference>
<dbReference type="NCBIfam" id="NF002542">
    <property type="entry name" value="PRK02101.1-3"/>
    <property type="match status" value="1"/>
</dbReference>
<comment type="similarity">
    <text evidence="1">Belongs to the UPF0246 family.</text>
</comment>